<dbReference type="Proteomes" id="UP000187203">
    <property type="component" value="Unassembled WGS sequence"/>
</dbReference>
<evidence type="ECO:0000313" key="2">
    <source>
        <dbReference type="Proteomes" id="UP000187203"/>
    </source>
</evidence>
<protein>
    <submittedName>
        <fullName evidence="1">Peptidase C50, separase</fullName>
    </submittedName>
</protein>
<dbReference type="PANTHER" id="PTHR12792:SF0">
    <property type="entry name" value="SEPARIN"/>
    <property type="match status" value="1"/>
</dbReference>
<evidence type="ECO:0000313" key="1">
    <source>
        <dbReference type="EMBL" id="OMO93770.1"/>
    </source>
</evidence>
<dbReference type="OrthoDB" id="10255632at2759"/>
<dbReference type="GO" id="GO:0005634">
    <property type="term" value="C:nucleus"/>
    <property type="evidence" value="ECO:0007669"/>
    <property type="project" value="InterPro"/>
</dbReference>
<dbReference type="EMBL" id="AWUE01016229">
    <property type="protein sequence ID" value="OMO93770.1"/>
    <property type="molecule type" value="Genomic_DNA"/>
</dbReference>
<organism evidence="1 2">
    <name type="scientific">Corchorus olitorius</name>
    <dbReference type="NCBI Taxonomy" id="93759"/>
    <lineage>
        <taxon>Eukaryota</taxon>
        <taxon>Viridiplantae</taxon>
        <taxon>Streptophyta</taxon>
        <taxon>Embryophyta</taxon>
        <taxon>Tracheophyta</taxon>
        <taxon>Spermatophyta</taxon>
        <taxon>Magnoliopsida</taxon>
        <taxon>eudicotyledons</taxon>
        <taxon>Gunneridae</taxon>
        <taxon>Pentapetalae</taxon>
        <taxon>rosids</taxon>
        <taxon>malvids</taxon>
        <taxon>Malvales</taxon>
        <taxon>Malvaceae</taxon>
        <taxon>Grewioideae</taxon>
        <taxon>Apeibeae</taxon>
        <taxon>Corchorus</taxon>
    </lineage>
</organism>
<comment type="caution">
    <text evidence="1">The sequence shown here is derived from an EMBL/GenBank/DDBJ whole genome shotgun (WGS) entry which is preliminary data.</text>
</comment>
<dbReference type="GO" id="GO:0004197">
    <property type="term" value="F:cysteine-type endopeptidase activity"/>
    <property type="evidence" value="ECO:0007669"/>
    <property type="project" value="InterPro"/>
</dbReference>
<gene>
    <name evidence="1" type="ORF">COLO4_16679</name>
</gene>
<dbReference type="GO" id="GO:0051307">
    <property type="term" value="P:meiotic chromosome separation"/>
    <property type="evidence" value="ECO:0007669"/>
    <property type="project" value="TreeGrafter"/>
</dbReference>
<sequence length="110" mass="12325">MEVAGSPVTIANLWEVTDKDIDRFGKAVFYAWLRERMKLADCSQMVKEFETMKIKGRKGNSRKNVPSSDHRPKIGSSVCGARDSCTLRFLNGASPVCYGVPTGIWIRKDL</sequence>
<keyword evidence="2" id="KW-1185">Reference proteome</keyword>
<dbReference type="PANTHER" id="PTHR12792">
    <property type="entry name" value="EXTRA SPINDLE POLES 1-RELATED"/>
    <property type="match status" value="1"/>
</dbReference>
<dbReference type="AlphaFoldDB" id="A0A1R3JG34"/>
<accession>A0A1R3JG34</accession>
<dbReference type="InterPro" id="IPR005314">
    <property type="entry name" value="Peptidase_C50"/>
</dbReference>
<proteinExistence type="predicted"/>
<dbReference type="GO" id="GO:0005737">
    <property type="term" value="C:cytoplasm"/>
    <property type="evidence" value="ECO:0007669"/>
    <property type="project" value="TreeGrafter"/>
</dbReference>
<dbReference type="STRING" id="93759.A0A1R3JG34"/>
<dbReference type="GO" id="GO:0006508">
    <property type="term" value="P:proteolysis"/>
    <property type="evidence" value="ECO:0007669"/>
    <property type="project" value="InterPro"/>
</dbReference>
<dbReference type="GO" id="GO:0072686">
    <property type="term" value="C:mitotic spindle"/>
    <property type="evidence" value="ECO:0007669"/>
    <property type="project" value="TreeGrafter"/>
</dbReference>
<reference evidence="2" key="1">
    <citation type="submission" date="2013-09" db="EMBL/GenBank/DDBJ databases">
        <title>Corchorus olitorius genome sequencing.</title>
        <authorList>
            <person name="Alam M."/>
            <person name="Haque M.S."/>
            <person name="Islam M.S."/>
            <person name="Emdad E.M."/>
            <person name="Islam M.M."/>
            <person name="Ahmed B."/>
            <person name="Halim A."/>
            <person name="Hossen Q.M.M."/>
            <person name="Hossain M.Z."/>
            <person name="Ahmed R."/>
            <person name="Khan M.M."/>
            <person name="Islam R."/>
            <person name="Rashid M.M."/>
            <person name="Khan S.A."/>
            <person name="Rahman M.S."/>
            <person name="Alam M."/>
            <person name="Yahiya A.S."/>
            <person name="Khan M.S."/>
            <person name="Azam M.S."/>
            <person name="Haque T."/>
            <person name="Lashkar M.Z.H."/>
            <person name="Akhand A.I."/>
            <person name="Morshed G."/>
            <person name="Roy S."/>
            <person name="Uddin K.S."/>
            <person name="Rabeya T."/>
            <person name="Hossain A.S."/>
            <person name="Chowdhury A."/>
            <person name="Snigdha A.R."/>
            <person name="Mortoza M.S."/>
            <person name="Matin S.A."/>
            <person name="Hoque S.M.E."/>
            <person name="Islam M.K."/>
            <person name="Roy D.K."/>
            <person name="Haider R."/>
            <person name="Moosa M.M."/>
            <person name="Elias S.M."/>
            <person name="Hasan A.M."/>
            <person name="Jahan S."/>
            <person name="Shafiuddin M."/>
            <person name="Mahmood N."/>
            <person name="Shommy N.S."/>
        </authorList>
    </citation>
    <scope>NUCLEOTIDE SEQUENCE [LARGE SCALE GENOMIC DNA]</scope>
    <source>
        <strain evidence="2">cv. O-4</strain>
    </source>
</reference>
<name>A0A1R3JG34_9ROSI</name>